<evidence type="ECO:0000256" key="10">
    <source>
        <dbReference type="ARBA" id="ARBA00023114"/>
    </source>
</evidence>
<dbReference type="AlphaFoldDB" id="A0A0S2SNE9"/>
<dbReference type="GO" id="GO:0009279">
    <property type="term" value="C:cell outer membrane"/>
    <property type="evidence" value="ECO:0007669"/>
    <property type="project" value="UniProtKB-SubCell"/>
</dbReference>
<feature type="domain" description="Soluble ligand binding" evidence="16">
    <location>
        <begin position="295"/>
        <end position="346"/>
    </location>
</feature>
<dbReference type="Pfam" id="PF22461">
    <property type="entry name" value="SLBB_2"/>
    <property type="match status" value="1"/>
</dbReference>
<comment type="subcellular location">
    <subcellularLocation>
        <location evidence="1">Cell outer membrane</location>
        <topology evidence="1">Multi-pass membrane protein</topology>
    </subcellularLocation>
</comment>
<dbReference type="InterPro" id="IPR019554">
    <property type="entry name" value="Soluble_ligand-bd"/>
</dbReference>
<dbReference type="InterPro" id="IPR049712">
    <property type="entry name" value="Poly_export"/>
</dbReference>
<dbReference type="GO" id="GO:0015288">
    <property type="term" value="F:porin activity"/>
    <property type="evidence" value="ECO:0007669"/>
    <property type="project" value="UniProtKB-KW"/>
</dbReference>
<sequence length="700" mass="76020">MILLRRLICIVCLILALPGQAESLLEPGDRLQIDLPGEEAFSQPFSLDRERRINLPEVGVLSLAGMTLSQAESAIRTQLGKAFSSLDNLKIRLLERRLLVTVMGYVHKPGSYDLPPDGNVQLAIDAAGGLVPGAQLNNMQVRRGKEVMSFDYKRYLDSGDLSLLPPLNSLDVVFVPASPLIGNVQIDFDAATLAAGGDAGDADKAIKVFGEVNNPGAFSFKSGNSVVDLLMRAGGVTRFAGVERIRIINGNEPRLFDLKAYLDSGNSALLPELAPGATIFVPKDEEQIKRGARTVYIMGEVFKPGAYEGKEGDTFLDILANAGGPTRYAESRQIRLLRSNGRVEAFDLQGYTEGLSASLPKVQPGDAIFIPEKTDINEKSWLKVAPGRAVMVLGAVRLPGRYEWSDEMSLLDLLAHAGGPNEQADIAKVQILEKQGSRANPTLFDLDHFLHQGGDLGALPKVRAGYTIMIPELPTDPSDNKSQWVRQSPQSSIYVFGQVGAPGRYAFNDQMGFLDILSAADGPTANADLRNVRIAHRDGTRARVTRLDLSRYFETGDETLLPRVVVGDSIYIPEKNRPWIDEPKEETVRVLGAIARPGRYRFTSAMTLLDLLAEAGGPTSTAYIKNIIVVNQASSAEGDQARSFDLDGFVREPDFSRLPLLRAGDTVFIPDAKSSGWAIFMDGMRDIATTLSVAVLIGSL</sequence>
<evidence type="ECO:0000259" key="16">
    <source>
        <dbReference type="Pfam" id="PF10531"/>
    </source>
</evidence>
<evidence type="ECO:0000256" key="13">
    <source>
        <dbReference type="ARBA" id="ARBA00023237"/>
    </source>
</evidence>
<feature type="domain" description="Soluble ligand binding" evidence="16">
    <location>
        <begin position="207"/>
        <end position="252"/>
    </location>
</feature>
<evidence type="ECO:0000256" key="5">
    <source>
        <dbReference type="ARBA" id="ARBA00022597"/>
    </source>
</evidence>
<evidence type="ECO:0000313" key="18">
    <source>
        <dbReference type="EMBL" id="ALP43267.1"/>
    </source>
</evidence>
<accession>A0A0S2SNE9</accession>
<keyword evidence="10" id="KW-0626">Porin</keyword>
<dbReference type="GO" id="GO:0046930">
    <property type="term" value="C:pore complex"/>
    <property type="evidence" value="ECO:0007669"/>
    <property type="project" value="UniProtKB-KW"/>
</dbReference>
<feature type="domain" description="Polysaccharide export protein N-terminal" evidence="15">
    <location>
        <begin position="21"/>
        <end position="83"/>
    </location>
</feature>
<evidence type="ECO:0000256" key="14">
    <source>
        <dbReference type="ARBA" id="ARBA00023288"/>
    </source>
</evidence>
<keyword evidence="7" id="KW-0732">Signal</keyword>
<dbReference type="InterPro" id="IPR003715">
    <property type="entry name" value="Poly_export_N"/>
</dbReference>
<evidence type="ECO:0000256" key="6">
    <source>
        <dbReference type="ARBA" id="ARBA00022692"/>
    </source>
</evidence>
<keyword evidence="4" id="KW-1134">Transmembrane beta strand</keyword>
<dbReference type="Proteomes" id="UP000058114">
    <property type="component" value="Chromosome"/>
</dbReference>
<keyword evidence="3" id="KW-0813">Transport</keyword>
<evidence type="ECO:0000256" key="4">
    <source>
        <dbReference type="ARBA" id="ARBA00022452"/>
    </source>
</evidence>
<evidence type="ECO:0000256" key="11">
    <source>
        <dbReference type="ARBA" id="ARBA00023136"/>
    </source>
</evidence>
<feature type="domain" description="Soluble ligand binding" evidence="16">
    <location>
        <begin position="100"/>
        <end position="150"/>
    </location>
</feature>
<dbReference type="Gene3D" id="3.10.560.10">
    <property type="entry name" value="Outer membrane lipoprotein wza domain like"/>
    <property type="match status" value="6"/>
</dbReference>
<dbReference type="GO" id="GO:0006811">
    <property type="term" value="P:monoatomic ion transport"/>
    <property type="evidence" value="ECO:0007669"/>
    <property type="project" value="UniProtKB-KW"/>
</dbReference>
<dbReference type="Pfam" id="PF10531">
    <property type="entry name" value="SLBB"/>
    <property type="match status" value="5"/>
</dbReference>
<evidence type="ECO:0000259" key="17">
    <source>
        <dbReference type="Pfam" id="PF22461"/>
    </source>
</evidence>
<dbReference type="PANTHER" id="PTHR33619:SF3">
    <property type="entry name" value="POLYSACCHARIDE EXPORT PROTEIN GFCE-RELATED"/>
    <property type="match status" value="1"/>
</dbReference>
<feature type="domain" description="Soluble ligand binding" evidence="16">
    <location>
        <begin position="588"/>
        <end position="632"/>
    </location>
</feature>
<evidence type="ECO:0000256" key="2">
    <source>
        <dbReference type="ARBA" id="ARBA00009450"/>
    </source>
</evidence>
<organism evidence="18 19">
    <name type="scientific">Aeromonas schubertii</name>
    <dbReference type="NCBI Taxonomy" id="652"/>
    <lineage>
        <taxon>Bacteria</taxon>
        <taxon>Pseudomonadati</taxon>
        <taxon>Pseudomonadota</taxon>
        <taxon>Gammaproteobacteria</taxon>
        <taxon>Aeromonadales</taxon>
        <taxon>Aeromonadaceae</taxon>
        <taxon>Aeromonas</taxon>
    </lineage>
</organism>
<keyword evidence="5" id="KW-0762">Sugar transport</keyword>
<evidence type="ECO:0000256" key="1">
    <source>
        <dbReference type="ARBA" id="ARBA00004571"/>
    </source>
</evidence>
<feature type="domain" description="SLBB" evidence="17">
    <location>
        <begin position="493"/>
        <end position="558"/>
    </location>
</feature>
<dbReference type="Pfam" id="PF02563">
    <property type="entry name" value="Poly_export"/>
    <property type="match status" value="1"/>
</dbReference>
<dbReference type="PANTHER" id="PTHR33619">
    <property type="entry name" value="POLYSACCHARIDE EXPORT PROTEIN GFCE-RELATED"/>
    <property type="match status" value="1"/>
</dbReference>
<evidence type="ECO:0000259" key="15">
    <source>
        <dbReference type="Pfam" id="PF02563"/>
    </source>
</evidence>
<evidence type="ECO:0000256" key="7">
    <source>
        <dbReference type="ARBA" id="ARBA00022729"/>
    </source>
</evidence>
<dbReference type="RefSeq" id="WP_060586138.1">
    <property type="nucleotide sequence ID" value="NZ_CP013067.1"/>
</dbReference>
<keyword evidence="9" id="KW-0406">Ion transport</keyword>
<evidence type="ECO:0000256" key="9">
    <source>
        <dbReference type="ARBA" id="ARBA00023065"/>
    </source>
</evidence>
<keyword evidence="12" id="KW-0564">Palmitate</keyword>
<feature type="domain" description="Soluble ligand binding" evidence="16">
    <location>
        <begin position="390"/>
        <end position="435"/>
    </location>
</feature>
<keyword evidence="11" id="KW-0472">Membrane</keyword>
<protein>
    <submittedName>
        <fullName evidence="18">Sugar ABC transporter substrate-binding protein</fullName>
    </submittedName>
</protein>
<dbReference type="InterPro" id="IPR054765">
    <property type="entry name" value="SLBB_dom"/>
</dbReference>
<keyword evidence="6" id="KW-0812">Transmembrane</keyword>
<dbReference type="EMBL" id="CP013067">
    <property type="protein sequence ID" value="ALP43267.1"/>
    <property type="molecule type" value="Genomic_DNA"/>
</dbReference>
<name>A0A0S2SNE9_9GAMM</name>
<keyword evidence="14" id="KW-0449">Lipoprotein</keyword>
<evidence type="ECO:0000256" key="3">
    <source>
        <dbReference type="ARBA" id="ARBA00022448"/>
    </source>
</evidence>
<comment type="similarity">
    <text evidence="2">Belongs to the BexD/CtrA/VexA family.</text>
</comment>
<reference evidence="18 19" key="2">
    <citation type="journal article" date="2016" name="Genome Announc.">
        <title>Complete Genome Sequence of the Highly Virulent Aeromonas schubertii Strain WL1483, Isolated from Diseased Snakehead Fish (Channa argus) in China.</title>
        <authorList>
            <person name="Liu L."/>
            <person name="Li N."/>
            <person name="Zhang D."/>
            <person name="Fu X."/>
            <person name="Shi C."/>
            <person name="Lin Q."/>
            <person name="Hao G."/>
        </authorList>
    </citation>
    <scope>NUCLEOTIDE SEQUENCE [LARGE SCALE GENOMIC DNA]</scope>
    <source>
        <strain evidence="18 19">WL1483</strain>
    </source>
</reference>
<dbReference type="KEGG" id="asr:WL1483_3848"/>
<gene>
    <name evidence="18" type="ORF">WL1483_3848</name>
</gene>
<dbReference type="GO" id="GO:0015159">
    <property type="term" value="F:polysaccharide transmembrane transporter activity"/>
    <property type="evidence" value="ECO:0007669"/>
    <property type="project" value="InterPro"/>
</dbReference>
<evidence type="ECO:0000256" key="8">
    <source>
        <dbReference type="ARBA" id="ARBA00023047"/>
    </source>
</evidence>
<evidence type="ECO:0000313" key="19">
    <source>
        <dbReference type="Proteomes" id="UP000058114"/>
    </source>
</evidence>
<reference evidence="19" key="1">
    <citation type="submission" date="2015-10" db="EMBL/GenBank/DDBJ databases">
        <title>Complete Genome Sequence of Aeromonas schubertii strain WL1483.</title>
        <authorList>
            <person name="Liu L."/>
        </authorList>
    </citation>
    <scope>NUCLEOTIDE SEQUENCE [LARGE SCALE GENOMIC DNA]</scope>
    <source>
        <strain evidence="19">WL1483</strain>
    </source>
</reference>
<keyword evidence="13" id="KW-0998">Cell outer membrane</keyword>
<dbReference type="PATRIC" id="fig|652.5.peg.2232"/>
<evidence type="ECO:0000256" key="12">
    <source>
        <dbReference type="ARBA" id="ARBA00023139"/>
    </source>
</evidence>
<keyword evidence="8" id="KW-0625">Polysaccharide transport</keyword>
<proteinExistence type="inferred from homology"/>